<accession>A0A0D6B9D7</accession>
<protein>
    <recommendedName>
        <fullName evidence="1">DUF4123 domain-containing protein</fullName>
    </recommendedName>
</protein>
<dbReference type="InterPro" id="IPR025391">
    <property type="entry name" value="DUF4123"/>
</dbReference>
<gene>
    <name evidence="2" type="ORF">NHU_04327</name>
</gene>
<dbReference type="Proteomes" id="UP000064912">
    <property type="component" value="Chromosome"/>
</dbReference>
<dbReference type="Pfam" id="PF13503">
    <property type="entry name" value="DUF4123"/>
    <property type="match status" value="1"/>
</dbReference>
<feature type="domain" description="DUF4123" evidence="1">
    <location>
        <begin position="38"/>
        <end position="158"/>
    </location>
</feature>
<name>A0A0D6B9D7_RHOSU</name>
<reference evidence="2 3" key="1">
    <citation type="submission" date="2015-02" db="EMBL/GenBank/DDBJ databases">
        <title>Genome sequene of Rhodovulum sulfidophilum DSM 2351.</title>
        <authorList>
            <person name="Nagao N."/>
        </authorList>
    </citation>
    <scope>NUCLEOTIDE SEQUENCE [LARGE SCALE GENOMIC DNA]</scope>
    <source>
        <strain evidence="2 3">DSM 2351</strain>
    </source>
</reference>
<dbReference type="KEGG" id="rsu:NHU_04327"/>
<dbReference type="PATRIC" id="fig|35806.4.peg.4428"/>
<dbReference type="AlphaFoldDB" id="A0A0D6B9D7"/>
<sequence>MIQTIFFNPLDAQFGVFPRQSLPALIAAKLAQSGNGALFALIDAARFGDAEALVDAGGQCLFELDEENSLGDVAPYLLALDDAPDLLRGLFTRSAQANALWGKEVGVLLRSQSGIAQLRRHLRRFTQIPGEDGKPRFLRFYDPVVMRHILTALSADEARIARWFWHGDNRIVESWIVPQERIDGVLFAQMPDRLPRPIPPFRIDASYQAIFDAIMTERLARKVSGAVRLSVGNPCGLAAEAWERLMLDATALSLACGCVTPRAIGYIASVAVLRNTLPSAREIADWVPAAGHPAQEGQQAKAFYQAQQDHFERWPQARPALLTPEI</sequence>
<evidence type="ECO:0000313" key="2">
    <source>
        <dbReference type="EMBL" id="BAQ71440.1"/>
    </source>
</evidence>
<evidence type="ECO:0000259" key="1">
    <source>
        <dbReference type="Pfam" id="PF13503"/>
    </source>
</evidence>
<dbReference type="EMBL" id="AP014800">
    <property type="protein sequence ID" value="BAQ71440.1"/>
    <property type="molecule type" value="Genomic_DNA"/>
</dbReference>
<organism evidence="2 3">
    <name type="scientific">Rhodovulum sulfidophilum</name>
    <name type="common">Rhodobacter sulfidophilus</name>
    <dbReference type="NCBI Taxonomy" id="35806"/>
    <lineage>
        <taxon>Bacteria</taxon>
        <taxon>Pseudomonadati</taxon>
        <taxon>Pseudomonadota</taxon>
        <taxon>Alphaproteobacteria</taxon>
        <taxon>Rhodobacterales</taxon>
        <taxon>Paracoccaceae</taxon>
        <taxon>Rhodovulum</taxon>
    </lineage>
</organism>
<proteinExistence type="predicted"/>
<evidence type="ECO:0000313" key="3">
    <source>
        <dbReference type="Proteomes" id="UP000064912"/>
    </source>
</evidence>